<comment type="caution">
    <text evidence="2">The sequence shown here is derived from an EMBL/GenBank/DDBJ whole genome shotgun (WGS) entry which is preliminary data.</text>
</comment>
<feature type="region of interest" description="Disordered" evidence="1">
    <location>
        <begin position="19"/>
        <end position="63"/>
    </location>
</feature>
<evidence type="ECO:0000313" key="2">
    <source>
        <dbReference type="EMBL" id="MBB3007722.1"/>
    </source>
</evidence>
<protein>
    <submittedName>
        <fullName evidence="2">Uncharacterized protein</fullName>
    </submittedName>
</protein>
<dbReference type="AlphaFoldDB" id="A0A7W4YRR9"/>
<gene>
    <name evidence="2" type="ORF">FHX61_002370</name>
</gene>
<keyword evidence="3" id="KW-1185">Reference proteome</keyword>
<evidence type="ECO:0000313" key="3">
    <source>
        <dbReference type="Proteomes" id="UP000578036"/>
    </source>
</evidence>
<reference evidence="2 3" key="1">
    <citation type="submission" date="2020-08" db="EMBL/GenBank/DDBJ databases">
        <title>Genomic Encyclopedia of Type Strains, Phase IV (KMG-V): Genome sequencing to study the core and pangenomes of soil and plant-associated prokaryotes.</title>
        <authorList>
            <person name="Whitman W."/>
        </authorList>
    </citation>
    <scope>NUCLEOTIDE SEQUENCE [LARGE SCALE GENOMIC DNA]</scope>
    <source>
        <strain evidence="2 3">SLV-2362</strain>
    </source>
</reference>
<dbReference type="Proteomes" id="UP000578036">
    <property type="component" value="Unassembled WGS sequence"/>
</dbReference>
<proteinExistence type="predicted"/>
<organism evidence="2 3">
    <name type="scientific">Cupriavidus alkaliphilus</name>
    <dbReference type="NCBI Taxonomy" id="942866"/>
    <lineage>
        <taxon>Bacteria</taxon>
        <taxon>Pseudomonadati</taxon>
        <taxon>Pseudomonadota</taxon>
        <taxon>Betaproteobacteria</taxon>
        <taxon>Burkholderiales</taxon>
        <taxon>Burkholderiaceae</taxon>
        <taxon>Cupriavidus</taxon>
    </lineage>
</organism>
<accession>A0A7W4YRR9</accession>
<dbReference type="EMBL" id="JACHWF010000002">
    <property type="protein sequence ID" value="MBB3007722.1"/>
    <property type="molecule type" value="Genomic_DNA"/>
</dbReference>
<sequence>MQRGKEDLGVALQTMALATRKQQIRRRPSRRLDGHPHGAAAADQFRAGRQSQPDAFRFKGKSA</sequence>
<name>A0A7W4YRR9_9BURK</name>
<evidence type="ECO:0000256" key="1">
    <source>
        <dbReference type="SAM" id="MobiDB-lite"/>
    </source>
</evidence>